<dbReference type="RefSeq" id="WP_076695045.1">
    <property type="nucleotide sequence ID" value="NZ_CP015091.1"/>
</dbReference>
<dbReference type="InterPro" id="IPR050389">
    <property type="entry name" value="LysR-type_TF"/>
</dbReference>
<evidence type="ECO:0000256" key="3">
    <source>
        <dbReference type="ARBA" id="ARBA00023125"/>
    </source>
</evidence>
<dbReference type="PANTHER" id="PTHR30118">
    <property type="entry name" value="HTH-TYPE TRANSCRIPTIONAL REGULATOR LEUO-RELATED"/>
    <property type="match status" value="1"/>
</dbReference>
<evidence type="ECO:0000256" key="1">
    <source>
        <dbReference type="ARBA" id="ARBA00009437"/>
    </source>
</evidence>
<dbReference type="PROSITE" id="PS50931">
    <property type="entry name" value="HTH_LYSR"/>
    <property type="match status" value="1"/>
</dbReference>
<dbReference type="InterPro" id="IPR036388">
    <property type="entry name" value="WH-like_DNA-bd_sf"/>
</dbReference>
<dbReference type="PANTHER" id="PTHR30118:SF15">
    <property type="entry name" value="TRANSCRIPTIONAL REGULATORY PROTEIN"/>
    <property type="match status" value="1"/>
</dbReference>
<name>A0A1P8UNA2_9RHOB</name>
<dbReference type="SUPFAM" id="SSF53850">
    <property type="entry name" value="Periplasmic binding protein-like II"/>
    <property type="match status" value="1"/>
</dbReference>
<dbReference type="PRINTS" id="PR00039">
    <property type="entry name" value="HTHLYSR"/>
</dbReference>
<dbReference type="InterPro" id="IPR036390">
    <property type="entry name" value="WH_DNA-bd_sf"/>
</dbReference>
<dbReference type="GO" id="GO:0003677">
    <property type="term" value="F:DNA binding"/>
    <property type="evidence" value="ECO:0007669"/>
    <property type="project" value="UniProtKB-KW"/>
</dbReference>
<geneLocation type="plasmid" evidence="7">
    <name>ppaby1</name>
</geneLocation>
<dbReference type="AlphaFoldDB" id="A0A1P8UNA2"/>
<dbReference type="KEGG" id="paby:Ga0080574_TMP521"/>
<evidence type="ECO:0000256" key="4">
    <source>
        <dbReference type="ARBA" id="ARBA00023163"/>
    </source>
</evidence>
<dbReference type="Gene3D" id="1.10.10.10">
    <property type="entry name" value="Winged helix-like DNA-binding domain superfamily/Winged helix DNA-binding domain"/>
    <property type="match status" value="1"/>
</dbReference>
<keyword evidence="4" id="KW-0804">Transcription</keyword>
<dbReference type="InterPro" id="IPR000847">
    <property type="entry name" value="LysR_HTH_N"/>
</dbReference>
<dbReference type="EMBL" id="CP015091">
    <property type="protein sequence ID" value="APZ50855.1"/>
    <property type="molecule type" value="Genomic_DNA"/>
</dbReference>
<evidence type="ECO:0000313" key="7">
    <source>
        <dbReference type="Proteomes" id="UP000187059"/>
    </source>
</evidence>
<feature type="domain" description="HTH lysR-type" evidence="5">
    <location>
        <begin position="7"/>
        <end position="64"/>
    </location>
</feature>
<dbReference type="OrthoDB" id="528082at2"/>
<dbReference type="InterPro" id="IPR005119">
    <property type="entry name" value="LysR_subst-bd"/>
</dbReference>
<protein>
    <submittedName>
        <fullName evidence="6">Transcriptional regulator</fullName>
    </submittedName>
</protein>
<dbReference type="SUPFAM" id="SSF46785">
    <property type="entry name" value="Winged helix' DNA-binding domain"/>
    <property type="match status" value="1"/>
</dbReference>
<dbReference type="Pfam" id="PF03466">
    <property type="entry name" value="LysR_substrate"/>
    <property type="match status" value="1"/>
</dbReference>
<proteinExistence type="inferred from homology"/>
<dbReference type="CDD" id="cd08417">
    <property type="entry name" value="PBP2_Nitroaromatics_like"/>
    <property type="match status" value="1"/>
</dbReference>
<accession>A0A1P8UNA2</accession>
<sequence>MQGLNNLDLNLLKVFDAIHRARSVSLAAEHLNMSQPAVSNALNRLRQTLGDQIFVRTRNGMEPTELAQLIAGPVQLGLQRIQTSIAHGSAFDPAESLRSFTILATDLGEETYIGPLMKVLEKEAPNITVNVFEAPLEEYENLLEFGHADFAIGRLDISERFIREHIASCRYSVLLCARHAEMLGIRDGDTIPYDLYIAQRHVNVLTRATPAHRHPVDAALTQRDARRRIALTLPHASVLSEILPGTTLVATAPDAAIPPNREKAGLVHARLPFETETLKILLFWHKRQQLDKGHCWMREQILARPAAFWNVRDAQDAG</sequence>
<dbReference type="GO" id="GO:0003700">
    <property type="term" value="F:DNA-binding transcription factor activity"/>
    <property type="evidence" value="ECO:0007669"/>
    <property type="project" value="InterPro"/>
</dbReference>
<keyword evidence="3" id="KW-0238">DNA-binding</keyword>
<dbReference type="Gene3D" id="3.40.190.10">
    <property type="entry name" value="Periplasmic binding protein-like II"/>
    <property type="match status" value="2"/>
</dbReference>
<dbReference type="Pfam" id="PF00126">
    <property type="entry name" value="HTH_1"/>
    <property type="match status" value="1"/>
</dbReference>
<keyword evidence="7" id="KW-1185">Reference proteome</keyword>
<evidence type="ECO:0000259" key="5">
    <source>
        <dbReference type="PROSITE" id="PS50931"/>
    </source>
</evidence>
<gene>
    <name evidence="6" type="ORF">Ga0080574_TMP521</name>
</gene>
<comment type="similarity">
    <text evidence="1">Belongs to the LysR transcriptional regulatory family.</text>
</comment>
<reference evidence="6 7" key="1">
    <citation type="submission" date="2016-04" db="EMBL/GenBank/DDBJ databases">
        <title>Deep-sea bacteria in the southern Pacific.</title>
        <authorList>
            <person name="Tang K."/>
        </authorList>
    </citation>
    <scope>NUCLEOTIDE SEQUENCE [LARGE SCALE GENOMIC DNA]</scope>
    <source>
        <strain evidence="6 7">JLT2014</strain>
        <plasmid evidence="7">ppaby1</plasmid>
    </source>
</reference>
<keyword evidence="6" id="KW-0614">Plasmid</keyword>
<evidence type="ECO:0000256" key="2">
    <source>
        <dbReference type="ARBA" id="ARBA00023015"/>
    </source>
</evidence>
<keyword evidence="2" id="KW-0805">Transcription regulation</keyword>
<organism evidence="6 7">
    <name type="scientific">Salipiger abyssi</name>
    <dbReference type="NCBI Taxonomy" id="1250539"/>
    <lineage>
        <taxon>Bacteria</taxon>
        <taxon>Pseudomonadati</taxon>
        <taxon>Pseudomonadota</taxon>
        <taxon>Alphaproteobacteria</taxon>
        <taxon>Rhodobacterales</taxon>
        <taxon>Roseobacteraceae</taxon>
        <taxon>Salipiger</taxon>
    </lineage>
</organism>
<dbReference type="Proteomes" id="UP000187059">
    <property type="component" value="Plasmid pPABY1"/>
</dbReference>
<dbReference type="InterPro" id="IPR037402">
    <property type="entry name" value="YidZ_PBP2"/>
</dbReference>
<evidence type="ECO:0000313" key="6">
    <source>
        <dbReference type="EMBL" id="APZ50855.1"/>
    </source>
</evidence>